<dbReference type="EMBL" id="RCUW01000001">
    <property type="protein sequence ID" value="RLP70868.1"/>
    <property type="molecule type" value="Genomic_DNA"/>
</dbReference>
<dbReference type="AlphaFoldDB" id="A0A3L6ZSM7"/>
<accession>A0A3L6ZSM7</accession>
<name>A0A3L6ZSM7_9MICO</name>
<evidence type="ECO:0000313" key="2">
    <source>
        <dbReference type="Proteomes" id="UP000275395"/>
    </source>
</evidence>
<dbReference type="Proteomes" id="UP000275395">
    <property type="component" value="Unassembled WGS sequence"/>
</dbReference>
<protein>
    <submittedName>
        <fullName evidence="1">Uncharacterized protein</fullName>
    </submittedName>
</protein>
<evidence type="ECO:0000313" key="1">
    <source>
        <dbReference type="EMBL" id="RLP70868.1"/>
    </source>
</evidence>
<organism evidence="1 2">
    <name type="scientific">Mycetocola reblochoni</name>
    <dbReference type="NCBI Taxonomy" id="331618"/>
    <lineage>
        <taxon>Bacteria</taxon>
        <taxon>Bacillati</taxon>
        <taxon>Actinomycetota</taxon>
        <taxon>Actinomycetes</taxon>
        <taxon>Micrococcales</taxon>
        <taxon>Microbacteriaceae</taxon>
        <taxon>Mycetocola</taxon>
    </lineage>
</organism>
<comment type="caution">
    <text evidence="1">The sequence shown here is derived from an EMBL/GenBank/DDBJ whole genome shotgun (WGS) entry which is preliminary data.</text>
</comment>
<reference evidence="1 2" key="1">
    <citation type="submission" date="2018-10" db="EMBL/GenBank/DDBJ databases">
        <authorList>
            <person name="Li J."/>
        </authorList>
    </citation>
    <scope>NUCLEOTIDE SEQUENCE [LARGE SCALE GENOMIC DNA]</scope>
    <source>
        <strain evidence="1 2">JCM 30549</strain>
    </source>
</reference>
<proteinExistence type="predicted"/>
<gene>
    <name evidence="1" type="ORF">D9V30_00065</name>
</gene>
<sequence>MRDHPDEVRADLQRFYGLNLDGLYSGECRPLHVAVLVAQLPAEARTVQVLSPAAQWSTTEHLLANAVDMLQLIWRAVLGKKAQKRLGKFVPIERPGDREKKRGRLAGALSMDLDEVKRRLALPRRG</sequence>
<dbReference type="RefSeq" id="WP_087136126.1">
    <property type="nucleotide sequence ID" value="NZ_RCUW01000001.1"/>
</dbReference>